<dbReference type="PANTHER" id="PTHR42718:SF9">
    <property type="entry name" value="MAJOR FACILITATOR SUPERFAMILY MULTIDRUG TRANSPORTER MFSC"/>
    <property type="match status" value="1"/>
</dbReference>
<feature type="domain" description="Major facilitator superfamily (MFS) profile" evidence="7">
    <location>
        <begin position="1"/>
        <end position="293"/>
    </location>
</feature>
<evidence type="ECO:0000256" key="6">
    <source>
        <dbReference type="SAM" id="Phobius"/>
    </source>
</evidence>
<evidence type="ECO:0000256" key="5">
    <source>
        <dbReference type="ARBA" id="ARBA00023136"/>
    </source>
</evidence>
<dbReference type="GO" id="GO:0022857">
    <property type="term" value="F:transmembrane transporter activity"/>
    <property type="evidence" value="ECO:0007669"/>
    <property type="project" value="InterPro"/>
</dbReference>
<dbReference type="Pfam" id="PF07690">
    <property type="entry name" value="MFS_1"/>
    <property type="match status" value="1"/>
</dbReference>
<feature type="transmembrane region" description="Helical" evidence="6">
    <location>
        <begin position="55"/>
        <end position="75"/>
    </location>
</feature>
<evidence type="ECO:0000256" key="3">
    <source>
        <dbReference type="ARBA" id="ARBA00022692"/>
    </source>
</evidence>
<dbReference type="AlphaFoldDB" id="A0A6J7FIZ7"/>
<dbReference type="PANTHER" id="PTHR42718">
    <property type="entry name" value="MAJOR FACILITATOR SUPERFAMILY MULTIDRUG TRANSPORTER MFSC"/>
    <property type="match status" value="1"/>
</dbReference>
<evidence type="ECO:0000256" key="2">
    <source>
        <dbReference type="ARBA" id="ARBA00022448"/>
    </source>
</evidence>
<feature type="transmembrane region" description="Helical" evidence="6">
    <location>
        <begin position="128"/>
        <end position="148"/>
    </location>
</feature>
<dbReference type="SUPFAM" id="SSF103473">
    <property type="entry name" value="MFS general substrate transporter"/>
    <property type="match status" value="1"/>
</dbReference>
<sequence>MPIGILALIAAIVIFPRDNPTPSESFDFRGMLMLSPGLALFLYGASSVVETETVLAVKVLVPVIVGLVLIVLFVFHALRVEHPLIDLRLFRNRSLTVAVITTTFFMVAFMGAGLLFPSYFLLRGESTLSAGLLLAPQGIGAMIAMPIAGVIADKTGPGRIVLMGMVLITAGMAVFTQVGTSTSYTLLIGALFVMGLGLGSTMMPIMTAALQTLTNETVARGSTLMNIVQQAAGSIGTALMSVVLTAQQKPALTASSQLEAFDISARAFGTTFMVALVLIVITFVPAFFLPRTKHVSQESAPPIVMH</sequence>
<dbReference type="Gene3D" id="1.20.1250.20">
    <property type="entry name" value="MFS general substrate transporter like domains"/>
    <property type="match status" value="1"/>
</dbReference>
<protein>
    <submittedName>
        <fullName evidence="8">Unannotated protein</fullName>
    </submittedName>
</protein>
<dbReference type="InterPro" id="IPR020846">
    <property type="entry name" value="MFS_dom"/>
</dbReference>
<feature type="transmembrane region" description="Helical" evidence="6">
    <location>
        <begin position="160"/>
        <end position="178"/>
    </location>
</feature>
<accession>A0A6J7FIZ7</accession>
<evidence type="ECO:0000256" key="4">
    <source>
        <dbReference type="ARBA" id="ARBA00022989"/>
    </source>
</evidence>
<reference evidence="8" key="1">
    <citation type="submission" date="2020-05" db="EMBL/GenBank/DDBJ databases">
        <authorList>
            <person name="Chiriac C."/>
            <person name="Salcher M."/>
            <person name="Ghai R."/>
            <person name="Kavagutti S V."/>
        </authorList>
    </citation>
    <scope>NUCLEOTIDE SEQUENCE</scope>
</reference>
<feature type="transmembrane region" description="Helical" evidence="6">
    <location>
        <begin position="95"/>
        <end position="116"/>
    </location>
</feature>
<feature type="transmembrane region" description="Helical" evidence="6">
    <location>
        <begin position="267"/>
        <end position="289"/>
    </location>
</feature>
<feature type="transmembrane region" description="Helical" evidence="6">
    <location>
        <begin position="184"/>
        <end position="206"/>
    </location>
</feature>
<dbReference type="InterPro" id="IPR036259">
    <property type="entry name" value="MFS_trans_sf"/>
</dbReference>
<dbReference type="PROSITE" id="PS50850">
    <property type="entry name" value="MFS"/>
    <property type="match status" value="1"/>
</dbReference>
<dbReference type="EMBL" id="CAFBLX010000147">
    <property type="protein sequence ID" value="CAB4895381.1"/>
    <property type="molecule type" value="Genomic_DNA"/>
</dbReference>
<keyword evidence="4 6" id="KW-1133">Transmembrane helix</keyword>
<organism evidence="8">
    <name type="scientific">freshwater metagenome</name>
    <dbReference type="NCBI Taxonomy" id="449393"/>
    <lineage>
        <taxon>unclassified sequences</taxon>
        <taxon>metagenomes</taxon>
        <taxon>ecological metagenomes</taxon>
    </lineage>
</organism>
<keyword evidence="2" id="KW-0813">Transport</keyword>
<dbReference type="InterPro" id="IPR011701">
    <property type="entry name" value="MFS"/>
</dbReference>
<name>A0A6J7FIZ7_9ZZZZ</name>
<gene>
    <name evidence="8" type="ORF">UFOPK3472_02157</name>
</gene>
<keyword evidence="3 6" id="KW-0812">Transmembrane</keyword>
<dbReference type="GO" id="GO:0016020">
    <property type="term" value="C:membrane"/>
    <property type="evidence" value="ECO:0007669"/>
    <property type="project" value="UniProtKB-SubCell"/>
</dbReference>
<evidence type="ECO:0000313" key="8">
    <source>
        <dbReference type="EMBL" id="CAB4895381.1"/>
    </source>
</evidence>
<evidence type="ECO:0000256" key="1">
    <source>
        <dbReference type="ARBA" id="ARBA00004141"/>
    </source>
</evidence>
<comment type="subcellular location">
    <subcellularLocation>
        <location evidence="1">Membrane</location>
        <topology evidence="1">Multi-pass membrane protein</topology>
    </subcellularLocation>
</comment>
<keyword evidence="5 6" id="KW-0472">Membrane</keyword>
<proteinExistence type="predicted"/>
<evidence type="ECO:0000259" key="7">
    <source>
        <dbReference type="PROSITE" id="PS50850"/>
    </source>
</evidence>